<dbReference type="RefSeq" id="WP_058483451.1">
    <property type="nucleotide sequence ID" value="NZ_CAAAII010000001.1"/>
</dbReference>
<dbReference type="InterPro" id="IPR001100">
    <property type="entry name" value="Pyr_nuc-diS_OxRdtase"/>
</dbReference>
<dbReference type="PANTHER" id="PTHR43014:SF2">
    <property type="entry name" value="MERCURIC REDUCTASE"/>
    <property type="match status" value="1"/>
</dbReference>
<feature type="active site" description="Proton acceptor" evidence="8">
    <location>
        <position position="441"/>
    </location>
</feature>
<dbReference type="EMBL" id="LNYX01000014">
    <property type="protein sequence ID" value="KTD64014.1"/>
    <property type="molecule type" value="Genomic_DNA"/>
</dbReference>
<accession>A0A0W0Z500</accession>
<evidence type="ECO:0000256" key="9">
    <source>
        <dbReference type="PIRSR" id="PIRSR000350-3"/>
    </source>
</evidence>
<dbReference type="PIRSF" id="PIRSF000350">
    <property type="entry name" value="Mercury_reductase_MerA"/>
    <property type="match status" value="1"/>
</dbReference>
<dbReference type="Pfam" id="PF02852">
    <property type="entry name" value="Pyr_redox_dim"/>
    <property type="match status" value="1"/>
</dbReference>
<comment type="caution">
    <text evidence="14">The sequence shown here is derived from an EMBL/GenBank/DDBJ whole genome shotgun (WGS) entry which is preliminary data.</text>
</comment>
<dbReference type="InterPro" id="IPR036188">
    <property type="entry name" value="FAD/NAD-bd_sf"/>
</dbReference>
<dbReference type="GO" id="GO:0003955">
    <property type="term" value="F:NAD(P)H dehydrogenase (quinone) activity"/>
    <property type="evidence" value="ECO:0007669"/>
    <property type="project" value="TreeGrafter"/>
</dbReference>
<feature type="binding site" evidence="9">
    <location>
        <position position="267"/>
    </location>
    <ligand>
        <name>NAD(+)</name>
        <dbReference type="ChEBI" id="CHEBI:57540"/>
    </ligand>
</feature>
<dbReference type="InterPro" id="IPR016156">
    <property type="entry name" value="FAD/NAD-linked_Rdtase_dimer_sf"/>
</dbReference>
<dbReference type="Gene3D" id="3.30.390.30">
    <property type="match status" value="1"/>
</dbReference>
<dbReference type="Proteomes" id="UP000054877">
    <property type="component" value="Unassembled WGS sequence"/>
</dbReference>
<dbReference type="InterPro" id="IPR023753">
    <property type="entry name" value="FAD/NAD-binding_dom"/>
</dbReference>
<dbReference type="Pfam" id="PF07992">
    <property type="entry name" value="Pyr_redox_2"/>
    <property type="match status" value="1"/>
</dbReference>
<evidence type="ECO:0000256" key="5">
    <source>
        <dbReference type="ARBA" id="ARBA00023002"/>
    </source>
</evidence>
<reference evidence="14 15" key="1">
    <citation type="submission" date="2015-11" db="EMBL/GenBank/DDBJ databases">
        <title>Genomic analysis of 38 Legionella species identifies large and diverse effector repertoires.</title>
        <authorList>
            <person name="Burstein D."/>
            <person name="Amaro F."/>
            <person name="Zusman T."/>
            <person name="Lifshitz Z."/>
            <person name="Cohen O."/>
            <person name="Gilbert J.A."/>
            <person name="Pupko T."/>
            <person name="Shuman H.A."/>
            <person name="Segal G."/>
        </authorList>
    </citation>
    <scope>NUCLEOTIDE SEQUENCE [LARGE SCALE GENOMIC DNA]</scope>
    <source>
        <strain evidence="14 15">Mt.St.Helens-9</strain>
    </source>
</reference>
<evidence type="ECO:0000313" key="15">
    <source>
        <dbReference type="Proteomes" id="UP000054877"/>
    </source>
</evidence>
<dbReference type="STRING" id="452.Lspi_1533"/>
<keyword evidence="9" id="KW-0547">Nucleotide-binding</keyword>
<feature type="binding site" evidence="9">
    <location>
        <position position="51"/>
    </location>
    <ligand>
        <name>FAD</name>
        <dbReference type="ChEBI" id="CHEBI:57692"/>
    </ligand>
</feature>
<evidence type="ECO:0000256" key="1">
    <source>
        <dbReference type="ARBA" id="ARBA00007532"/>
    </source>
</evidence>
<dbReference type="PROSITE" id="PS00076">
    <property type="entry name" value="PYRIDINE_REDOX_1"/>
    <property type="match status" value="1"/>
</dbReference>
<dbReference type="GO" id="GO:0016668">
    <property type="term" value="F:oxidoreductase activity, acting on a sulfur group of donors, NAD(P) as acceptor"/>
    <property type="evidence" value="ECO:0007669"/>
    <property type="project" value="InterPro"/>
</dbReference>
<feature type="domain" description="FAD/NAD(P)-binding" evidence="13">
    <location>
        <begin position="5"/>
        <end position="319"/>
    </location>
</feature>
<keyword evidence="9" id="KW-0520">NAD</keyword>
<name>A0A0W0Z500_LEGSP</name>
<evidence type="ECO:0000256" key="6">
    <source>
        <dbReference type="ARBA" id="ARBA00023157"/>
    </source>
</evidence>
<dbReference type="Gene3D" id="3.50.50.60">
    <property type="entry name" value="FAD/NAD(P)-binding domain"/>
    <property type="match status" value="2"/>
</dbReference>
<dbReference type="OrthoDB" id="6132190at2"/>
<feature type="domain" description="Pyridine nucleotide-disulphide oxidoreductase dimerisation" evidence="12">
    <location>
        <begin position="347"/>
        <end position="451"/>
    </location>
</feature>
<dbReference type="PRINTS" id="PR00368">
    <property type="entry name" value="FADPNR"/>
</dbReference>
<keyword evidence="15" id="KW-1185">Reference proteome</keyword>
<protein>
    <submittedName>
        <fullName evidence="14">Pyridine nucleotide-disulfide oxidoreductase</fullName>
    </submittedName>
</protein>
<dbReference type="PRINTS" id="PR00411">
    <property type="entry name" value="PNDRDTASEI"/>
</dbReference>
<dbReference type="SUPFAM" id="SSF55424">
    <property type="entry name" value="FAD/NAD-linked reductases, dimerisation (C-terminal) domain"/>
    <property type="match status" value="1"/>
</dbReference>
<keyword evidence="4" id="KW-0521">NADP</keyword>
<evidence type="ECO:0000313" key="14">
    <source>
        <dbReference type="EMBL" id="KTD64014.1"/>
    </source>
</evidence>
<evidence type="ECO:0000259" key="12">
    <source>
        <dbReference type="Pfam" id="PF02852"/>
    </source>
</evidence>
<keyword evidence="3 9" id="KW-0274">FAD</keyword>
<evidence type="ECO:0000256" key="11">
    <source>
        <dbReference type="RuleBase" id="RU003691"/>
    </source>
</evidence>
<proteinExistence type="inferred from homology"/>
<evidence type="ECO:0000256" key="7">
    <source>
        <dbReference type="ARBA" id="ARBA00023284"/>
    </source>
</evidence>
<evidence type="ECO:0000259" key="13">
    <source>
        <dbReference type="Pfam" id="PF07992"/>
    </source>
</evidence>
<comment type="cofactor">
    <cofactor evidence="9">
        <name>FAD</name>
        <dbReference type="ChEBI" id="CHEBI:57692"/>
    </cofactor>
    <text evidence="9">Binds 1 FAD per subunit.</text>
</comment>
<evidence type="ECO:0000256" key="4">
    <source>
        <dbReference type="ARBA" id="ARBA00022857"/>
    </source>
</evidence>
<feature type="disulfide bond" description="Redox-active" evidence="10">
    <location>
        <begin position="42"/>
        <end position="47"/>
    </location>
</feature>
<evidence type="ECO:0000256" key="8">
    <source>
        <dbReference type="PIRSR" id="PIRSR000350-2"/>
    </source>
</evidence>
<dbReference type="SUPFAM" id="SSF51905">
    <property type="entry name" value="FAD/NAD(P)-binding domain"/>
    <property type="match status" value="1"/>
</dbReference>
<dbReference type="InterPro" id="IPR012999">
    <property type="entry name" value="Pyr_OxRdtase_I_AS"/>
</dbReference>
<keyword evidence="2 11" id="KW-0285">Flavoprotein</keyword>
<sequence length="459" mass="50179">MNKKFDVIVIGTGQAGPSLAVRFANAGKQVAIIERKSFGGTCVNTGCIPTKTLVASAHAAHVARHAGDFGIVLDSPVKVDMKKVKERKDNIVHKSTTGVENWLKNTENCTVYKGHACFEGPHLVRVGDQLLEGDQIFINVGARAFEPPIAGLDDVEYFTNSSIMDVDFLPKHLIIIGGSYIGLEFAQMYRRFGSKVTIIEKAPKLIAREDPDISDAVKDILENEGIDIRLDTECIHLKQRGDQVAVQLDCNDPEKEVTGSHLFLAIGRKANTQDLGLDKAGVEVDKRDFIVVDDQCRTNVPHIWAIGECNGKGAFTHTSYNDYEIVAANLLDDNPRKISDRIVTYGLFIDPPLGRAGMTEAQVRALGKKALIAKRPMTQVKRAVIKGEPQGFMKVIIDEETSQILGAAILGVGGDEIVHSILDIMYAKAPYTVIKNAVHIHPTVTELIPTMLGELKPLD</sequence>
<organism evidence="14 15">
    <name type="scientific">Legionella spiritensis</name>
    <dbReference type="NCBI Taxonomy" id="452"/>
    <lineage>
        <taxon>Bacteria</taxon>
        <taxon>Pseudomonadati</taxon>
        <taxon>Pseudomonadota</taxon>
        <taxon>Gammaproteobacteria</taxon>
        <taxon>Legionellales</taxon>
        <taxon>Legionellaceae</taxon>
        <taxon>Legionella</taxon>
    </lineage>
</organism>
<comment type="similarity">
    <text evidence="1 11">Belongs to the class-I pyridine nucleotide-disulfide oxidoreductase family.</text>
</comment>
<evidence type="ECO:0000256" key="10">
    <source>
        <dbReference type="PIRSR" id="PIRSR000350-4"/>
    </source>
</evidence>
<feature type="binding site" evidence="9">
    <location>
        <begin position="177"/>
        <end position="184"/>
    </location>
    <ligand>
        <name>NAD(+)</name>
        <dbReference type="ChEBI" id="CHEBI:57540"/>
    </ligand>
</feature>
<dbReference type="GO" id="GO:0050660">
    <property type="term" value="F:flavin adenine dinucleotide binding"/>
    <property type="evidence" value="ECO:0007669"/>
    <property type="project" value="TreeGrafter"/>
</dbReference>
<dbReference type="PATRIC" id="fig|452.5.peg.1690"/>
<feature type="binding site" evidence="9">
    <location>
        <position position="200"/>
    </location>
    <ligand>
        <name>NAD(+)</name>
        <dbReference type="ChEBI" id="CHEBI:57540"/>
    </ligand>
</feature>
<keyword evidence="6" id="KW-1015">Disulfide bond</keyword>
<evidence type="ECO:0000256" key="3">
    <source>
        <dbReference type="ARBA" id="ARBA00022827"/>
    </source>
</evidence>
<dbReference type="AlphaFoldDB" id="A0A0W0Z500"/>
<keyword evidence="5 11" id="KW-0560">Oxidoreductase</keyword>
<gene>
    <name evidence="14" type="ORF">Lspi_1533</name>
</gene>
<dbReference type="PANTHER" id="PTHR43014">
    <property type="entry name" value="MERCURIC REDUCTASE"/>
    <property type="match status" value="1"/>
</dbReference>
<keyword evidence="7 11" id="KW-0676">Redox-active center</keyword>
<evidence type="ECO:0000256" key="2">
    <source>
        <dbReference type="ARBA" id="ARBA00022630"/>
    </source>
</evidence>
<dbReference type="InterPro" id="IPR004099">
    <property type="entry name" value="Pyr_nucl-diS_OxRdtase_dimer"/>
</dbReference>
<dbReference type="NCBIfam" id="NF004992">
    <property type="entry name" value="PRK06370.1-4"/>
    <property type="match status" value="1"/>
</dbReference>